<dbReference type="Gene3D" id="2.30.180.10">
    <property type="entry name" value="FAS1 domain"/>
    <property type="match status" value="3"/>
</dbReference>
<dbReference type="GO" id="GO:0005615">
    <property type="term" value="C:extracellular space"/>
    <property type="evidence" value="ECO:0007669"/>
    <property type="project" value="TreeGrafter"/>
</dbReference>
<accession>A0A166SXS0</accession>
<dbReference type="STRING" id="436010.A0A166SXS0"/>
<reference evidence="4 5" key="1">
    <citation type="journal article" date="2016" name="Mol. Biol. Evol.">
        <title>Comparative Genomics of Early-Diverging Mushroom-Forming Fungi Provides Insights into the Origins of Lignocellulose Decay Capabilities.</title>
        <authorList>
            <person name="Nagy L.G."/>
            <person name="Riley R."/>
            <person name="Tritt A."/>
            <person name="Adam C."/>
            <person name="Daum C."/>
            <person name="Floudas D."/>
            <person name="Sun H."/>
            <person name="Yadav J.S."/>
            <person name="Pangilinan J."/>
            <person name="Larsson K.H."/>
            <person name="Matsuura K."/>
            <person name="Barry K."/>
            <person name="Labutti K."/>
            <person name="Kuo R."/>
            <person name="Ohm R.A."/>
            <person name="Bhattacharya S.S."/>
            <person name="Shirouzu T."/>
            <person name="Yoshinaga Y."/>
            <person name="Martin F.M."/>
            <person name="Grigoriev I.V."/>
            <person name="Hibbett D.S."/>
        </authorList>
    </citation>
    <scope>NUCLEOTIDE SEQUENCE [LARGE SCALE GENOMIC DNA]</scope>
    <source>
        <strain evidence="4 5">CBS 109695</strain>
    </source>
</reference>
<dbReference type="Proteomes" id="UP000076532">
    <property type="component" value="Unassembled WGS sequence"/>
</dbReference>
<dbReference type="EMBL" id="KV417496">
    <property type="protein sequence ID" value="KZP29961.1"/>
    <property type="molecule type" value="Genomic_DNA"/>
</dbReference>
<evidence type="ECO:0000313" key="4">
    <source>
        <dbReference type="EMBL" id="KZP29961.1"/>
    </source>
</evidence>
<dbReference type="Pfam" id="PF02469">
    <property type="entry name" value="Fasciclin"/>
    <property type="match status" value="2"/>
</dbReference>
<feature type="domain" description="FAS1" evidence="3">
    <location>
        <begin position="65"/>
        <end position="266"/>
    </location>
</feature>
<dbReference type="PROSITE" id="PS50213">
    <property type="entry name" value="FAS1"/>
    <property type="match status" value="2"/>
</dbReference>
<feature type="domain" description="FAS1" evidence="3">
    <location>
        <begin position="270"/>
        <end position="515"/>
    </location>
</feature>
<sequence>MFLGRPLAALLCSALAAASVLKHVADADVEFSYGSPAGQVPVDDMRHYKAHDWPHPHRPGKDTADKSIYQVLSADDEGGGAAQQLVGWVSVQGFFAGLRSDRPGSVTLFALPDSALQFPKHKKGGHRHRHGLLSALSAEDPAALLDASQSLDLADVAAELDAIESASDDDDDEKKERRRKIIKLIVRAILEYHILPQATDLGALLANTTHATNLTIPDGALDEEALRIRVGATLVPPAVRVNFYSTVVQPNVVAKNGVIHVLDRPLLPPPSIFQTLFLVPKHFASLSSALQRVKLANAVEWRYVHNEDSEDGKWQLEGAASSTLFAPLNSAFAKLPWKLQLFLFSPFGERVLGRLLQFHVVPGFVLHSDYLHNATAGEPPAWVVDADVQGLIDQEEEDFEEALFVDEFHCHHGKEYHKHGKDGNKGCKDRGRKGPRTPPHHGPHHEPEYAANITLPTRLANHTVDVHVLKYKTRVPLPGHKFDVYTTRVFVNRQRVVVADVPARNGALHVVGSVLSPHPHHGKRVEGLQGGEVYDSWADWEEWLVDWAEAN</sequence>
<dbReference type="PANTHER" id="PTHR10900">
    <property type="entry name" value="PERIOSTIN-RELATED"/>
    <property type="match status" value="1"/>
</dbReference>
<evidence type="ECO:0000256" key="2">
    <source>
        <dbReference type="SAM" id="SignalP"/>
    </source>
</evidence>
<dbReference type="SUPFAM" id="SSF82153">
    <property type="entry name" value="FAS1 domain"/>
    <property type="match status" value="2"/>
</dbReference>
<name>A0A166SXS0_9AGAM</name>
<gene>
    <name evidence="4" type="ORF">FIBSPDRAFT_851124</name>
</gene>
<dbReference type="AlphaFoldDB" id="A0A166SXS0"/>
<organism evidence="4 5">
    <name type="scientific">Athelia psychrophila</name>
    <dbReference type="NCBI Taxonomy" id="1759441"/>
    <lineage>
        <taxon>Eukaryota</taxon>
        <taxon>Fungi</taxon>
        <taxon>Dikarya</taxon>
        <taxon>Basidiomycota</taxon>
        <taxon>Agaricomycotina</taxon>
        <taxon>Agaricomycetes</taxon>
        <taxon>Agaricomycetidae</taxon>
        <taxon>Atheliales</taxon>
        <taxon>Atheliaceae</taxon>
        <taxon>Athelia</taxon>
    </lineage>
</organism>
<feature type="chain" id="PRO_5007879760" evidence="2">
    <location>
        <begin position="28"/>
        <end position="551"/>
    </location>
</feature>
<dbReference type="OrthoDB" id="7700931at2759"/>
<dbReference type="InterPro" id="IPR050904">
    <property type="entry name" value="Adhesion/Biosynth-related"/>
</dbReference>
<protein>
    <submittedName>
        <fullName evidence="4">FAS1 domain-containing protein</fullName>
    </submittedName>
</protein>
<evidence type="ECO:0000313" key="5">
    <source>
        <dbReference type="Proteomes" id="UP000076532"/>
    </source>
</evidence>
<feature type="signal peptide" evidence="2">
    <location>
        <begin position="1"/>
        <end position="27"/>
    </location>
</feature>
<dbReference type="InterPro" id="IPR036378">
    <property type="entry name" value="FAS1_dom_sf"/>
</dbReference>
<feature type="compositionally biased region" description="Basic residues" evidence="1">
    <location>
        <begin position="430"/>
        <end position="443"/>
    </location>
</feature>
<evidence type="ECO:0000256" key="1">
    <source>
        <dbReference type="SAM" id="MobiDB-lite"/>
    </source>
</evidence>
<feature type="region of interest" description="Disordered" evidence="1">
    <location>
        <begin position="415"/>
        <end position="446"/>
    </location>
</feature>
<keyword evidence="5" id="KW-1185">Reference proteome</keyword>
<dbReference type="InterPro" id="IPR000782">
    <property type="entry name" value="FAS1_domain"/>
</dbReference>
<dbReference type="PANTHER" id="PTHR10900:SF77">
    <property type="entry name" value="FI19380P1"/>
    <property type="match status" value="1"/>
</dbReference>
<proteinExistence type="predicted"/>
<keyword evidence="2" id="KW-0732">Signal</keyword>
<dbReference type="SMART" id="SM00554">
    <property type="entry name" value="FAS1"/>
    <property type="match status" value="2"/>
</dbReference>
<evidence type="ECO:0000259" key="3">
    <source>
        <dbReference type="PROSITE" id="PS50213"/>
    </source>
</evidence>